<protein>
    <recommendedName>
        <fullName evidence="1">PiggyBac transposable element-derived protein domain-containing protein</fullName>
    </recommendedName>
</protein>
<accession>A0A922MEI2</accession>
<sequence>MRHSLPLTPILQNVFPSQNEPNYDAIPISTLPSLGSVQTDQPTIITCSTRKRKKAQKKKVVSKKVKTSKKFVLSYKWKRELFFHRAEIHETTPLMPTEDEQQPLSFFFTECDKRYRRSIKSVLCSEDEISVGLGGLVVLALCKTIRQKPANVYCDNFFTSPELVYMLRENYGIFCTGTIRGNRLRGCESVLPSDKELKKKPRGSFAQGVCNQNKRAAVKWLANKCVTLISSCVDAHPVDKIKRYSKEHKAKVDVDCPKIVKNYNKNMGGVDLADMLISLYKIPLKTRRWYLSIFAQLIDISINNAWLLYRQNKNKEKSLKEFRLDIFESLVKKRKTSQRTK</sequence>
<organism evidence="2 3">
    <name type="scientific">Spodoptera exigua</name>
    <name type="common">Beet armyworm</name>
    <name type="synonym">Noctua fulgens</name>
    <dbReference type="NCBI Taxonomy" id="7107"/>
    <lineage>
        <taxon>Eukaryota</taxon>
        <taxon>Metazoa</taxon>
        <taxon>Ecdysozoa</taxon>
        <taxon>Arthropoda</taxon>
        <taxon>Hexapoda</taxon>
        <taxon>Insecta</taxon>
        <taxon>Pterygota</taxon>
        <taxon>Neoptera</taxon>
        <taxon>Endopterygota</taxon>
        <taxon>Lepidoptera</taxon>
        <taxon>Glossata</taxon>
        <taxon>Ditrysia</taxon>
        <taxon>Noctuoidea</taxon>
        <taxon>Noctuidae</taxon>
        <taxon>Amphipyrinae</taxon>
        <taxon>Spodoptera</taxon>
    </lineage>
</organism>
<evidence type="ECO:0000259" key="1">
    <source>
        <dbReference type="Pfam" id="PF13843"/>
    </source>
</evidence>
<evidence type="ECO:0000313" key="2">
    <source>
        <dbReference type="EMBL" id="KAH9635158.1"/>
    </source>
</evidence>
<comment type="caution">
    <text evidence="2">The sequence shown here is derived from an EMBL/GenBank/DDBJ whole genome shotgun (WGS) entry which is preliminary data.</text>
</comment>
<name>A0A922MEI2_SPOEX</name>
<dbReference type="EMBL" id="JACEFF010000571">
    <property type="protein sequence ID" value="KAH9635158.1"/>
    <property type="molecule type" value="Genomic_DNA"/>
</dbReference>
<dbReference type="AlphaFoldDB" id="A0A922MEI2"/>
<dbReference type="PANTHER" id="PTHR47272:SF1">
    <property type="entry name" value="PIGGYBAC TRANSPOSABLE ELEMENT-DERIVED PROTEIN 3-LIKE"/>
    <property type="match status" value="1"/>
</dbReference>
<dbReference type="Pfam" id="PF13843">
    <property type="entry name" value="DDE_Tnp_1_7"/>
    <property type="match status" value="1"/>
</dbReference>
<feature type="domain" description="PiggyBac transposable element-derived protein" evidence="1">
    <location>
        <begin position="133"/>
        <end position="306"/>
    </location>
</feature>
<evidence type="ECO:0000313" key="3">
    <source>
        <dbReference type="Proteomes" id="UP000814243"/>
    </source>
</evidence>
<dbReference type="InterPro" id="IPR029526">
    <property type="entry name" value="PGBD"/>
</dbReference>
<reference evidence="2" key="1">
    <citation type="journal article" date="2021" name="G3 (Bethesda)">
        <title>Genome and transcriptome analysis of the beet armyworm Spodoptera exigua reveals targets for pest control. .</title>
        <authorList>
            <person name="Simon S."/>
            <person name="Breeschoten T."/>
            <person name="Jansen H.J."/>
            <person name="Dirks R.P."/>
            <person name="Schranz M.E."/>
            <person name="Ros V.I.D."/>
        </authorList>
    </citation>
    <scope>NUCLEOTIDE SEQUENCE</scope>
    <source>
        <strain evidence="2">TB_SE_WUR_2020</strain>
    </source>
</reference>
<dbReference type="Proteomes" id="UP000814243">
    <property type="component" value="Unassembled WGS sequence"/>
</dbReference>
<dbReference type="PANTHER" id="PTHR47272">
    <property type="entry name" value="DDE_TNP_1_7 DOMAIN-CONTAINING PROTEIN"/>
    <property type="match status" value="1"/>
</dbReference>
<gene>
    <name evidence="2" type="ORF">HF086_009498</name>
</gene>
<proteinExistence type="predicted"/>